<proteinExistence type="predicted"/>
<accession>A0A7C5NSQ5</accession>
<organism evidence="1">
    <name type="scientific">Thermococcus litoralis</name>
    <dbReference type="NCBI Taxonomy" id="2265"/>
    <lineage>
        <taxon>Archaea</taxon>
        <taxon>Methanobacteriati</taxon>
        <taxon>Methanobacteriota</taxon>
        <taxon>Thermococci</taxon>
        <taxon>Thermococcales</taxon>
        <taxon>Thermococcaceae</taxon>
        <taxon>Thermococcus</taxon>
    </lineage>
</organism>
<protein>
    <recommendedName>
        <fullName evidence="2">PIN domain-containing protein</fullName>
    </recommendedName>
</protein>
<evidence type="ECO:0008006" key="2">
    <source>
        <dbReference type="Google" id="ProtNLM"/>
    </source>
</evidence>
<dbReference type="AlphaFoldDB" id="A0A7C5NSQ5"/>
<gene>
    <name evidence="1" type="ORF">ENL40_00765</name>
</gene>
<sequence length="61" mass="7228">MPKRNTRFLIDTNVFIATVKRRWTKTTDLLLYLLTSDYGLVGNEVLLAEYRRYAEVLNAKY</sequence>
<reference evidence="1" key="1">
    <citation type="journal article" date="2020" name="mSystems">
        <title>Genome- and Community-Level Interaction Insights into Carbon Utilization and Element Cycling Functions of Hydrothermarchaeota in Hydrothermal Sediment.</title>
        <authorList>
            <person name="Zhou Z."/>
            <person name="Liu Y."/>
            <person name="Xu W."/>
            <person name="Pan J."/>
            <person name="Luo Z.H."/>
            <person name="Li M."/>
        </authorList>
    </citation>
    <scope>NUCLEOTIDE SEQUENCE [LARGE SCALE GENOMIC DNA]</scope>
    <source>
        <strain evidence="1">HyVt-93</strain>
    </source>
</reference>
<evidence type="ECO:0000313" key="1">
    <source>
        <dbReference type="EMBL" id="HHI00006.1"/>
    </source>
</evidence>
<comment type="caution">
    <text evidence="1">The sequence shown here is derived from an EMBL/GenBank/DDBJ whole genome shotgun (WGS) entry which is preliminary data.</text>
</comment>
<dbReference type="EMBL" id="DRTU01000036">
    <property type="protein sequence ID" value="HHI00006.1"/>
    <property type="molecule type" value="Genomic_DNA"/>
</dbReference>
<name>A0A7C5NSQ5_THELI</name>
<dbReference type="Proteomes" id="UP000886217">
    <property type="component" value="Unassembled WGS sequence"/>
</dbReference>